<dbReference type="RefSeq" id="WP_051592933.1">
    <property type="nucleotide sequence ID" value="NZ_JGZL01000012.1"/>
</dbReference>
<reference evidence="2 3" key="1">
    <citation type="submission" date="2014-03" db="EMBL/GenBank/DDBJ databases">
        <title>Genomics of Bifidobacteria.</title>
        <authorList>
            <person name="Ventura M."/>
            <person name="Milani C."/>
            <person name="Lugli G.A."/>
        </authorList>
    </citation>
    <scope>NUCLEOTIDE SEQUENCE [LARGE SCALE GENOMIC DNA]</scope>
    <source>
        <strain evidence="2 3">LMG 21811</strain>
    </source>
</reference>
<keyword evidence="1" id="KW-0812">Transmembrane</keyword>
<evidence type="ECO:0000313" key="2">
    <source>
        <dbReference type="EMBL" id="KFI87392.1"/>
    </source>
</evidence>
<dbReference type="eggNOG" id="COG4965">
    <property type="taxonomic scope" value="Bacteria"/>
</dbReference>
<comment type="caution">
    <text evidence="2">The sequence shown here is derived from an EMBL/GenBank/DDBJ whole genome shotgun (WGS) entry which is preliminary data.</text>
</comment>
<dbReference type="Proteomes" id="UP000029078">
    <property type="component" value="Unassembled WGS sequence"/>
</dbReference>
<name>A0A087CVU2_BIFRU</name>
<dbReference type="EMBL" id="JGZL01000012">
    <property type="protein sequence ID" value="KFI87392.1"/>
    <property type="molecule type" value="Genomic_DNA"/>
</dbReference>
<keyword evidence="1" id="KW-0472">Membrane</keyword>
<keyword evidence="1" id="KW-1133">Transmembrane helix</keyword>
<proteinExistence type="predicted"/>
<feature type="transmembrane region" description="Helical" evidence="1">
    <location>
        <begin position="215"/>
        <end position="238"/>
    </location>
</feature>
<accession>A0A087CVU2</accession>
<organism evidence="2 3">
    <name type="scientific">Bifidobacterium ruminantium</name>
    <dbReference type="NCBI Taxonomy" id="78346"/>
    <lineage>
        <taxon>Bacteria</taxon>
        <taxon>Bacillati</taxon>
        <taxon>Actinomycetota</taxon>
        <taxon>Actinomycetes</taxon>
        <taxon>Bifidobacteriales</taxon>
        <taxon>Bifidobacteriaceae</taxon>
        <taxon>Bifidobacterium</taxon>
    </lineage>
</organism>
<dbReference type="STRING" id="78346.BRUM_0528"/>
<evidence type="ECO:0000313" key="3">
    <source>
        <dbReference type="Proteomes" id="UP000029078"/>
    </source>
</evidence>
<dbReference type="AlphaFoldDB" id="A0A087CVU2"/>
<gene>
    <name evidence="2" type="ORF">BRUM_0528</name>
</gene>
<sequence>MMGAWECCSAMLAAMAVWMWLNRNAFWRDLPIARLLVRCLVWCQVALRGVHEGGVGAGWNEERVDDSTSRLPSISADAFVAALRASVRGGSSLVRAFEELRGAPFAVPELTRFRIDMAVRSRCRNRRHSERRERLGAELHAVCALSLLLGCETSRCLDAVAASLKRQRLMDDLRSNAYAMPQATARLLMALPALTVALGEGMGAHPVRFLLGDGRGWACLGFAGCCYAVGLVWIRALLRREGG</sequence>
<evidence type="ECO:0000256" key="1">
    <source>
        <dbReference type="SAM" id="Phobius"/>
    </source>
</evidence>
<keyword evidence="3" id="KW-1185">Reference proteome</keyword>
<protein>
    <submittedName>
        <fullName evidence="2">Flp pilus assembly protein TadB</fullName>
    </submittedName>
</protein>